<evidence type="ECO:0000313" key="2">
    <source>
        <dbReference type="EMBL" id="SDO78631.1"/>
    </source>
</evidence>
<organism evidence="2 3">
    <name type="scientific">Microbacterium testaceum (strain StLB037)</name>
    <dbReference type="NCBI Taxonomy" id="979556"/>
    <lineage>
        <taxon>Bacteria</taxon>
        <taxon>Bacillati</taxon>
        <taxon>Actinomycetota</taxon>
        <taxon>Actinomycetes</taxon>
        <taxon>Micrococcales</taxon>
        <taxon>Microbacteriaceae</taxon>
        <taxon>Microbacterium</taxon>
    </lineage>
</organism>
<evidence type="ECO:0000313" key="3">
    <source>
        <dbReference type="Proteomes" id="UP000186456"/>
    </source>
</evidence>
<sequence length="163" mass="17866">MFRERRGLLLAIVVLVIAVVAGASLTSAKDHAVRDSVAPVEWRGALDGAAPGSEMRIRLQRDGTAEVVDAPRGDVTRQDRDEARQNRNGRRHLCFAPAGTGVYTGPATWEVVGEWGIRVQFDDSSLILRAGKGGSVLRDPDWNSPRMPECGENGKSWRFTRVD</sequence>
<evidence type="ECO:0000256" key="1">
    <source>
        <dbReference type="SAM" id="MobiDB-lite"/>
    </source>
</evidence>
<dbReference type="AlphaFoldDB" id="A0A1H0ME70"/>
<proteinExistence type="predicted"/>
<feature type="region of interest" description="Disordered" evidence="1">
    <location>
        <begin position="139"/>
        <end position="163"/>
    </location>
</feature>
<name>A0A1H0ME70_MICTS</name>
<accession>A0A1H0ME70</accession>
<dbReference type="Proteomes" id="UP000186456">
    <property type="component" value="Unassembled WGS sequence"/>
</dbReference>
<protein>
    <submittedName>
        <fullName evidence="2">Uncharacterized protein</fullName>
    </submittedName>
</protein>
<reference evidence="2 3" key="1">
    <citation type="submission" date="2016-10" db="EMBL/GenBank/DDBJ databases">
        <authorList>
            <person name="de Groot N.N."/>
        </authorList>
    </citation>
    <scope>NUCLEOTIDE SEQUENCE [LARGE SCALE GENOMIC DNA]</scope>
    <source>
        <strain evidence="2 3">StLB037</strain>
    </source>
</reference>
<gene>
    <name evidence="2" type="ORF">SAMN04487788_0897</name>
</gene>
<dbReference type="EMBL" id="FNJN01000002">
    <property type="protein sequence ID" value="SDO78631.1"/>
    <property type="molecule type" value="Genomic_DNA"/>
</dbReference>